<dbReference type="Proteomes" id="UP000249661">
    <property type="component" value="Unassembled WGS sequence"/>
</dbReference>
<keyword evidence="2" id="KW-1185">Reference proteome</keyword>
<reference evidence="1" key="1">
    <citation type="submission" date="2018-02" db="EMBL/GenBank/DDBJ databases">
        <title>The genomes of Aspergillus section Nigri reveals drivers in fungal speciation.</title>
        <authorList>
            <consortium name="DOE Joint Genome Institute"/>
            <person name="Vesth T.C."/>
            <person name="Nybo J."/>
            <person name="Theobald S."/>
            <person name="Brandl J."/>
            <person name="Frisvad J.C."/>
            <person name="Nielsen K.F."/>
            <person name="Lyhne E.K."/>
            <person name="Kogle M.E."/>
            <person name="Kuo A."/>
            <person name="Riley R."/>
            <person name="Clum A."/>
            <person name="Nolan M."/>
            <person name="Lipzen A."/>
            <person name="Salamov A."/>
            <person name="Henrissat B."/>
            <person name="Wiebenga A."/>
            <person name="De vries R.P."/>
            <person name="Grigoriev I.V."/>
            <person name="Mortensen U.H."/>
            <person name="Andersen M.R."/>
            <person name="Baker S.E."/>
        </authorList>
    </citation>
    <scope>NUCLEOTIDE SEQUENCE</scope>
    <source>
        <strain evidence="1">CBS 121060</strain>
    </source>
</reference>
<sequence>MQPIIPAPSFPFSSSSTRLKIRTARLRKGSESCGECQRQKTICRLRDEAAACERCTKHRLACTFHTDQDGRQSSTSRRRFEEMRAERDTLVELFQALKNSSDADIAPLLDLIRSKASLADIRLYLDNDRSQHQQQRSSSPNMANESSTLVENGEHANQ</sequence>
<evidence type="ECO:0000313" key="2">
    <source>
        <dbReference type="Proteomes" id="UP000249661"/>
    </source>
</evidence>
<dbReference type="EMBL" id="KZ824976">
    <property type="protein sequence ID" value="RAH67137.1"/>
    <property type="molecule type" value="Genomic_DNA"/>
</dbReference>
<proteinExistence type="predicted"/>
<protein>
    <submittedName>
        <fullName evidence="1">Uncharacterized protein</fullName>
    </submittedName>
</protein>
<name>A0ACD1H0S4_9EURO</name>
<organism evidence="1 2">
    <name type="scientific">Aspergillus aculeatinus CBS 121060</name>
    <dbReference type="NCBI Taxonomy" id="1448322"/>
    <lineage>
        <taxon>Eukaryota</taxon>
        <taxon>Fungi</taxon>
        <taxon>Dikarya</taxon>
        <taxon>Ascomycota</taxon>
        <taxon>Pezizomycotina</taxon>
        <taxon>Eurotiomycetes</taxon>
        <taxon>Eurotiomycetidae</taxon>
        <taxon>Eurotiales</taxon>
        <taxon>Aspergillaceae</taxon>
        <taxon>Aspergillus</taxon>
        <taxon>Aspergillus subgen. Circumdati</taxon>
    </lineage>
</organism>
<gene>
    <name evidence="1" type="ORF">BO66DRAFT_158986</name>
</gene>
<evidence type="ECO:0000313" key="1">
    <source>
        <dbReference type="EMBL" id="RAH67137.1"/>
    </source>
</evidence>
<accession>A0ACD1H0S4</accession>